<proteinExistence type="predicted"/>
<dbReference type="KEGG" id="tsa:AciPR4_0304"/>
<evidence type="ECO:0000313" key="2">
    <source>
        <dbReference type="Proteomes" id="UP000006844"/>
    </source>
</evidence>
<sequence>MLPATLSLSRLVATVLLTVATAFLSGQVPRQVYTAKGGTPDTPVPHPLSWWTQNPLRLDASGDLMLSRTAPDGHIVTSGDYRIQQKVTYLGSISGHRIVQIMTTIEPGPRLVSLGWKSTDIPPTQWKSLLVKTGNEYEEIYRLQSEYGTNPPLKDAAIYGVGPNAILGTYDRDSGNGGGCDDGYWWFDKAGVHLVDFSPLAQAIYRVIPKNSGYTPNCWALHPEKAELKSWVQEGDPKCHACGGLGMVEARYRIEHGIAIPVSVRFKPDEQP</sequence>
<dbReference type="HOGENOM" id="CLU_1022813_0_0_0"/>
<protein>
    <submittedName>
        <fullName evidence="1">Uncharacterized protein</fullName>
    </submittedName>
</protein>
<keyword evidence="2" id="KW-1185">Reference proteome</keyword>
<name>E8V1E6_TERSS</name>
<gene>
    <name evidence="1" type="ordered locus">AciPR4_0304</name>
</gene>
<dbReference type="Proteomes" id="UP000006844">
    <property type="component" value="Chromosome"/>
</dbReference>
<dbReference type="STRING" id="401053.AciPR4_0304"/>
<reference evidence="1 2" key="1">
    <citation type="journal article" date="2012" name="Stand. Genomic Sci.">
        <title>Complete genome sequence of Terriglobus saanensis type strain SP1PR4(T), an Acidobacteria from tundra soil.</title>
        <authorList>
            <person name="Rawat S.R."/>
            <person name="Mannisto M.K."/>
            <person name="Starovoytov V."/>
            <person name="Goodwin L."/>
            <person name="Nolan M."/>
            <person name="Hauser L."/>
            <person name="Land M."/>
            <person name="Davenport K.W."/>
            <person name="Woyke T."/>
            <person name="Haggblom M.M."/>
        </authorList>
    </citation>
    <scope>NUCLEOTIDE SEQUENCE</scope>
    <source>
        <strain evidence="2">ATCC BAA-1853 / DSM 23119 / SP1PR4</strain>
    </source>
</reference>
<dbReference type="EMBL" id="CP002467">
    <property type="protein sequence ID" value="ADV81141.1"/>
    <property type="molecule type" value="Genomic_DNA"/>
</dbReference>
<dbReference type="OrthoDB" id="118085at2"/>
<accession>E8V1E6</accession>
<organism evidence="1 2">
    <name type="scientific">Terriglobus saanensis (strain ATCC BAA-1853 / DSM 23119 / SP1PR4)</name>
    <dbReference type="NCBI Taxonomy" id="401053"/>
    <lineage>
        <taxon>Bacteria</taxon>
        <taxon>Pseudomonadati</taxon>
        <taxon>Acidobacteriota</taxon>
        <taxon>Terriglobia</taxon>
        <taxon>Terriglobales</taxon>
        <taxon>Acidobacteriaceae</taxon>
        <taxon>Terriglobus</taxon>
    </lineage>
</organism>
<dbReference type="AlphaFoldDB" id="E8V1E6"/>
<evidence type="ECO:0000313" key="1">
    <source>
        <dbReference type="EMBL" id="ADV81141.1"/>
    </source>
</evidence>
<dbReference type="RefSeq" id="WP_013566874.1">
    <property type="nucleotide sequence ID" value="NC_014963.1"/>
</dbReference>